<accession>A0A1D8U0D3</accession>
<proteinExistence type="predicted"/>
<evidence type="ECO:0000256" key="1">
    <source>
        <dbReference type="SAM" id="MobiDB-lite"/>
    </source>
</evidence>
<dbReference type="KEGG" id="mpro:BJP34_30205"/>
<gene>
    <name evidence="2" type="ORF">BJP34_30205</name>
</gene>
<evidence type="ECO:0000313" key="3">
    <source>
        <dbReference type="Proteomes" id="UP000177870"/>
    </source>
</evidence>
<name>A0A1D8U0D3_9CYAN</name>
<dbReference type="AlphaFoldDB" id="A0A1D8U0D3"/>
<organism evidence="2 3">
    <name type="scientific">Moorena producens PAL-8-15-08-1</name>
    <dbReference type="NCBI Taxonomy" id="1458985"/>
    <lineage>
        <taxon>Bacteria</taxon>
        <taxon>Bacillati</taxon>
        <taxon>Cyanobacteriota</taxon>
        <taxon>Cyanophyceae</taxon>
        <taxon>Coleofasciculales</taxon>
        <taxon>Coleofasciculaceae</taxon>
        <taxon>Moorena</taxon>
    </lineage>
</organism>
<protein>
    <submittedName>
        <fullName evidence="2">Uncharacterized protein</fullName>
    </submittedName>
</protein>
<reference evidence="3" key="1">
    <citation type="submission" date="2016-10" db="EMBL/GenBank/DDBJ databases">
        <title>Comparative genomics uncovers the prolific and rare metabolic potential of the cyanobacterial genus Moorea.</title>
        <authorList>
            <person name="Leao T."/>
            <person name="Castelao G."/>
            <person name="Korobeynikov A."/>
            <person name="Monroe E.A."/>
            <person name="Podell S."/>
            <person name="Glukhov E."/>
            <person name="Allen E."/>
            <person name="Gerwick W.H."/>
            <person name="Gerwick L."/>
        </authorList>
    </citation>
    <scope>NUCLEOTIDE SEQUENCE [LARGE SCALE GENOMIC DNA]</scope>
    <source>
        <strain evidence="3">PAL-8-15-08-1</strain>
    </source>
</reference>
<feature type="region of interest" description="Disordered" evidence="1">
    <location>
        <begin position="151"/>
        <end position="171"/>
    </location>
</feature>
<dbReference type="RefSeq" id="WP_070395535.1">
    <property type="nucleotide sequence ID" value="NZ_CP017599.1"/>
</dbReference>
<feature type="compositionally biased region" description="Polar residues" evidence="1">
    <location>
        <begin position="161"/>
        <end position="171"/>
    </location>
</feature>
<dbReference type="Proteomes" id="UP000177870">
    <property type="component" value="Chromosome"/>
</dbReference>
<dbReference type="STRING" id="1458985.BJP34_30205"/>
<evidence type="ECO:0000313" key="2">
    <source>
        <dbReference type="EMBL" id="AOX03146.1"/>
    </source>
</evidence>
<sequence>MTLKPQANWQQAFIESNLLVLGHNAWAGYLTGEKGVVVCSLNTPHLGITGETFQTYYVPRSRLAPFLNAWLSIPDTAILHNHHVNAHILEAVDSYNPTTELVFLLESSNQVTFFYLKNLPITPPQCYEQICKTWDEFQPAVCALKQQGCSNPDGRSRRVSRNNPVASRNEN</sequence>
<dbReference type="EMBL" id="CP017599">
    <property type="protein sequence ID" value="AOX03146.1"/>
    <property type="molecule type" value="Genomic_DNA"/>
</dbReference>